<name>A0A1F5P9I8_9BACT</name>
<evidence type="ECO:0000313" key="1">
    <source>
        <dbReference type="EMBL" id="OGE86515.1"/>
    </source>
</evidence>
<evidence type="ECO:0008006" key="3">
    <source>
        <dbReference type="Google" id="ProtNLM"/>
    </source>
</evidence>
<dbReference type="Proteomes" id="UP000176786">
    <property type="component" value="Unassembled WGS sequence"/>
</dbReference>
<comment type="caution">
    <text evidence="1">The sequence shown here is derived from an EMBL/GenBank/DDBJ whole genome shotgun (WGS) entry which is preliminary data.</text>
</comment>
<dbReference type="EMBL" id="MFES01000002">
    <property type="protein sequence ID" value="OGE86515.1"/>
    <property type="molecule type" value="Genomic_DNA"/>
</dbReference>
<accession>A0A1F5P9I8</accession>
<protein>
    <recommendedName>
        <fullName evidence="3">Antitoxin</fullName>
    </recommendedName>
</protein>
<dbReference type="AlphaFoldDB" id="A0A1F5P9I8"/>
<evidence type="ECO:0000313" key="2">
    <source>
        <dbReference type="Proteomes" id="UP000176786"/>
    </source>
</evidence>
<gene>
    <name evidence="1" type="ORF">A3J48_00125</name>
</gene>
<organism evidence="1 2">
    <name type="scientific">Candidatus Doudnabacteria bacterium RIFCSPHIGHO2_02_FULL_46_11</name>
    <dbReference type="NCBI Taxonomy" id="1817832"/>
    <lineage>
        <taxon>Bacteria</taxon>
        <taxon>Candidatus Doudnaibacteriota</taxon>
    </lineage>
</organism>
<reference evidence="1 2" key="1">
    <citation type="journal article" date="2016" name="Nat. Commun.">
        <title>Thousands of microbial genomes shed light on interconnected biogeochemical processes in an aquifer system.</title>
        <authorList>
            <person name="Anantharaman K."/>
            <person name="Brown C.T."/>
            <person name="Hug L.A."/>
            <person name="Sharon I."/>
            <person name="Castelle C.J."/>
            <person name="Probst A.J."/>
            <person name="Thomas B.C."/>
            <person name="Singh A."/>
            <person name="Wilkins M.J."/>
            <person name="Karaoz U."/>
            <person name="Brodie E.L."/>
            <person name="Williams K.H."/>
            <person name="Hubbard S.S."/>
            <person name="Banfield J.F."/>
        </authorList>
    </citation>
    <scope>NUCLEOTIDE SEQUENCE [LARGE SCALE GENOMIC DNA]</scope>
</reference>
<proteinExistence type="predicted"/>
<sequence>MITQVIFKIDKKLKNRAMKKAQRNGLPFASVLKFATKAFVEGHLEIGLVEPLNAKNQRELVKISKDIAGGKNLSPRFQSVAEMKSYLKK</sequence>